<dbReference type="Proteomes" id="UP001153269">
    <property type="component" value="Unassembled WGS sequence"/>
</dbReference>
<name>A0A9N7VFM1_PLEPL</name>
<dbReference type="SMART" id="SM01394">
    <property type="entry name" value="S_100"/>
    <property type="match status" value="1"/>
</dbReference>
<dbReference type="PANTHER" id="PTHR11639:SF134">
    <property type="entry name" value="PROTEIN S100-A1-RELATED"/>
    <property type="match status" value="1"/>
</dbReference>
<dbReference type="Gene3D" id="1.10.238.10">
    <property type="entry name" value="EF-hand"/>
    <property type="match status" value="1"/>
</dbReference>
<evidence type="ECO:0000256" key="1">
    <source>
        <dbReference type="ARBA" id="ARBA00007323"/>
    </source>
</evidence>
<reference evidence="6" key="1">
    <citation type="submission" date="2020-03" db="EMBL/GenBank/DDBJ databases">
        <authorList>
            <person name="Weist P."/>
        </authorList>
    </citation>
    <scope>NUCLEOTIDE SEQUENCE</scope>
</reference>
<keyword evidence="7" id="KW-1185">Reference proteome</keyword>
<dbReference type="InterPro" id="IPR001751">
    <property type="entry name" value="S100/CaBP7/8-like_CS"/>
</dbReference>
<evidence type="ECO:0000256" key="3">
    <source>
        <dbReference type="ARBA" id="ARBA00022837"/>
    </source>
</evidence>
<dbReference type="Pfam" id="PF01023">
    <property type="entry name" value="S_100"/>
    <property type="match status" value="1"/>
</dbReference>
<dbReference type="PROSITE" id="PS00018">
    <property type="entry name" value="EF_HAND_1"/>
    <property type="match status" value="1"/>
</dbReference>
<feature type="domain" description="EF-hand" evidence="5">
    <location>
        <begin position="88"/>
        <end position="123"/>
    </location>
</feature>
<dbReference type="AlphaFoldDB" id="A0A9N7VFM1"/>
<dbReference type="InterPro" id="IPR018247">
    <property type="entry name" value="EF_Hand_1_Ca_BS"/>
</dbReference>
<accession>A0A9N7VFM1</accession>
<dbReference type="GO" id="GO:0048306">
    <property type="term" value="F:calcium-dependent protein binding"/>
    <property type="evidence" value="ECO:0007669"/>
    <property type="project" value="TreeGrafter"/>
</dbReference>
<dbReference type="PROSITE" id="PS00303">
    <property type="entry name" value="S100_CABP"/>
    <property type="match status" value="1"/>
</dbReference>
<evidence type="ECO:0000259" key="5">
    <source>
        <dbReference type="PROSITE" id="PS50222"/>
    </source>
</evidence>
<gene>
    <name evidence="6" type="ORF">PLEPLA_LOCUS36393</name>
</gene>
<dbReference type="PANTHER" id="PTHR11639">
    <property type="entry name" value="S100 CALCIUM-BINDING PROTEIN"/>
    <property type="match status" value="1"/>
</dbReference>
<dbReference type="GO" id="GO:0005615">
    <property type="term" value="C:extracellular space"/>
    <property type="evidence" value="ECO:0007669"/>
    <property type="project" value="TreeGrafter"/>
</dbReference>
<proteinExistence type="inferred from homology"/>
<dbReference type="InterPro" id="IPR013787">
    <property type="entry name" value="S100_Ca-bd_sub"/>
</dbReference>
<dbReference type="GO" id="GO:0005737">
    <property type="term" value="C:cytoplasm"/>
    <property type="evidence" value="ECO:0007669"/>
    <property type="project" value="TreeGrafter"/>
</dbReference>
<dbReference type="InterPro" id="IPR002048">
    <property type="entry name" value="EF_hand_dom"/>
</dbReference>
<comment type="similarity">
    <text evidence="1 4">Belongs to the S-100 family.</text>
</comment>
<sequence length="137" mass="15574">MSVSLIERADYKCLDKLSLERLSELLLPATAVTRPAHISTAMTKLEASMESIIKIFHEYSSEDKEGKTLNKKELKKLLENELPGFLKRNPNAVDSIIKDLDQNKDDKINFEEFIGFVAGLSNACEKCYELSQKKLKH</sequence>
<organism evidence="6 7">
    <name type="scientific">Pleuronectes platessa</name>
    <name type="common">European plaice</name>
    <dbReference type="NCBI Taxonomy" id="8262"/>
    <lineage>
        <taxon>Eukaryota</taxon>
        <taxon>Metazoa</taxon>
        <taxon>Chordata</taxon>
        <taxon>Craniata</taxon>
        <taxon>Vertebrata</taxon>
        <taxon>Euteleostomi</taxon>
        <taxon>Actinopterygii</taxon>
        <taxon>Neopterygii</taxon>
        <taxon>Teleostei</taxon>
        <taxon>Neoteleostei</taxon>
        <taxon>Acanthomorphata</taxon>
        <taxon>Carangaria</taxon>
        <taxon>Pleuronectiformes</taxon>
        <taxon>Pleuronectoidei</taxon>
        <taxon>Pleuronectidae</taxon>
        <taxon>Pleuronectes</taxon>
    </lineage>
</organism>
<dbReference type="SUPFAM" id="SSF47473">
    <property type="entry name" value="EF-hand"/>
    <property type="match status" value="1"/>
</dbReference>
<evidence type="ECO:0000313" key="7">
    <source>
        <dbReference type="Proteomes" id="UP001153269"/>
    </source>
</evidence>
<dbReference type="PROSITE" id="PS50222">
    <property type="entry name" value="EF_HAND_2"/>
    <property type="match status" value="1"/>
</dbReference>
<evidence type="ECO:0000256" key="4">
    <source>
        <dbReference type="RuleBase" id="RU361184"/>
    </source>
</evidence>
<comment type="caution">
    <text evidence="6">The sequence shown here is derived from an EMBL/GenBank/DDBJ whole genome shotgun (WGS) entry which is preliminary data.</text>
</comment>
<evidence type="ECO:0000256" key="2">
    <source>
        <dbReference type="ARBA" id="ARBA00022723"/>
    </source>
</evidence>
<dbReference type="SMART" id="SM00054">
    <property type="entry name" value="EFh"/>
    <property type="match status" value="1"/>
</dbReference>
<dbReference type="EMBL" id="CADEAL010003988">
    <property type="protein sequence ID" value="CAB1448744.1"/>
    <property type="molecule type" value="Genomic_DNA"/>
</dbReference>
<dbReference type="GO" id="GO:0005509">
    <property type="term" value="F:calcium ion binding"/>
    <property type="evidence" value="ECO:0007669"/>
    <property type="project" value="InterPro"/>
</dbReference>
<protein>
    <recommendedName>
        <fullName evidence="4">Protein S100</fullName>
    </recommendedName>
    <alternativeName>
        <fullName evidence="4">S100 calcium-binding protein</fullName>
    </alternativeName>
</protein>
<dbReference type="InterPro" id="IPR011992">
    <property type="entry name" value="EF-hand-dom_pair"/>
</dbReference>
<keyword evidence="3 4" id="KW-0106">Calcium</keyword>
<evidence type="ECO:0000313" key="6">
    <source>
        <dbReference type="EMBL" id="CAB1448744.1"/>
    </source>
</evidence>
<keyword evidence="2 4" id="KW-0479">Metal-binding</keyword>